<proteinExistence type="inferred from homology"/>
<gene>
    <name evidence="11" type="ORF">RJ640_023035</name>
</gene>
<evidence type="ECO:0000256" key="4">
    <source>
        <dbReference type="ARBA" id="ARBA00022614"/>
    </source>
</evidence>
<dbReference type="InterPro" id="IPR003591">
    <property type="entry name" value="Leu-rich_rpt_typical-subtyp"/>
</dbReference>
<dbReference type="PANTHER" id="PTHR48063">
    <property type="entry name" value="LRR RECEPTOR-LIKE KINASE"/>
    <property type="match status" value="1"/>
</dbReference>
<keyword evidence="9" id="KW-0472">Membrane</keyword>
<keyword evidence="4" id="KW-0433">Leucine-rich repeat</keyword>
<dbReference type="InterPro" id="IPR032675">
    <property type="entry name" value="LRR_dom_sf"/>
</dbReference>
<dbReference type="Pfam" id="PF00560">
    <property type="entry name" value="LRR_1"/>
    <property type="match status" value="5"/>
</dbReference>
<evidence type="ECO:0000256" key="2">
    <source>
        <dbReference type="ARBA" id="ARBA00009592"/>
    </source>
</evidence>
<keyword evidence="3" id="KW-1003">Cell membrane</keyword>
<evidence type="ECO:0000313" key="12">
    <source>
        <dbReference type="Proteomes" id="UP001187471"/>
    </source>
</evidence>
<reference evidence="11" key="1">
    <citation type="submission" date="2022-12" db="EMBL/GenBank/DDBJ databases">
        <title>Draft genome assemblies for two species of Escallonia (Escalloniales).</title>
        <authorList>
            <person name="Chanderbali A."/>
            <person name="Dervinis C."/>
            <person name="Anghel I."/>
            <person name="Soltis D."/>
            <person name="Soltis P."/>
            <person name="Zapata F."/>
        </authorList>
    </citation>
    <scope>NUCLEOTIDE SEQUENCE</scope>
    <source>
        <strain evidence="11">UCBG92.1500</strain>
        <tissue evidence="11">Leaf</tissue>
    </source>
</reference>
<dbReference type="GO" id="GO:0051707">
    <property type="term" value="P:response to other organism"/>
    <property type="evidence" value="ECO:0007669"/>
    <property type="project" value="UniProtKB-ARBA"/>
</dbReference>
<keyword evidence="8" id="KW-1133">Transmembrane helix</keyword>
<keyword evidence="12" id="KW-1185">Reference proteome</keyword>
<keyword evidence="5" id="KW-0812">Transmembrane</keyword>
<evidence type="ECO:0000256" key="6">
    <source>
        <dbReference type="ARBA" id="ARBA00022729"/>
    </source>
</evidence>
<evidence type="ECO:0000256" key="3">
    <source>
        <dbReference type="ARBA" id="ARBA00022475"/>
    </source>
</evidence>
<organism evidence="11 12">
    <name type="scientific">Escallonia rubra</name>
    <dbReference type="NCBI Taxonomy" id="112253"/>
    <lineage>
        <taxon>Eukaryota</taxon>
        <taxon>Viridiplantae</taxon>
        <taxon>Streptophyta</taxon>
        <taxon>Embryophyta</taxon>
        <taxon>Tracheophyta</taxon>
        <taxon>Spermatophyta</taxon>
        <taxon>Magnoliopsida</taxon>
        <taxon>eudicotyledons</taxon>
        <taxon>Gunneridae</taxon>
        <taxon>Pentapetalae</taxon>
        <taxon>asterids</taxon>
        <taxon>campanulids</taxon>
        <taxon>Escalloniales</taxon>
        <taxon>Escalloniaceae</taxon>
        <taxon>Escallonia</taxon>
    </lineage>
</organism>
<keyword evidence="10" id="KW-0325">Glycoprotein</keyword>
<evidence type="ECO:0000256" key="9">
    <source>
        <dbReference type="ARBA" id="ARBA00023136"/>
    </source>
</evidence>
<evidence type="ECO:0000256" key="5">
    <source>
        <dbReference type="ARBA" id="ARBA00022692"/>
    </source>
</evidence>
<dbReference type="PANTHER" id="PTHR48063:SF112">
    <property type="entry name" value="RECEPTOR LIKE PROTEIN 30-LIKE"/>
    <property type="match status" value="1"/>
</dbReference>
<dbReference type="GO" id="GO:0006952">
    <property type="term" value="P:defense response"/>
    <property type="evidence" value="ECO:0007669"/>
    <property type="project" value="UniProtKB-ARBA"/>
</dbReference>
<dbReference type="InterPro" id="IPR046956">
    <property type="entry name" value="RLP23-like"/>
</dbReference>
<accession>A0AA88RQ72</accession>
<comment type="similarity">
    <text evidence="2">Belongs to the RLP family.</text>
</comment>
<evidence type="ECO:0000256" key="10">
    <source>
        <dbReference type="ARBA" id="ARBA00023180"/>
    </source>
</evidence>
<dbReference type="InterPro" id="IPR001611">
    <property type="entry name" value="Leu-rich_rpt"/>
</dbReference>
<dbReference type="GO" id="GO:0005886">
    <property type="term" value="C:plasma membrane"/>
    <property type="evidence" value="ECO:0007669"/>
    <property type="project" value="UniProtKB-SubCell"/>
</dbReference>
<dbReference type="SUPFAM" id="SSF52058">
    <property type="entry name" value="L domain-like"/>
    <property type="match status" value="1"/>
</dbReference>
<name>A0AA88RQ72_9ASTE</name>
<comment type="subcellular location">
    <subcellularLocation>
        <location evidence="1">Cell membrane</location>
        <topology evidence="1">Single-pass type I membrane protein</topology>
    </subcellularLocation>
</comment>
<keyword evidence="7" id="KW-0677">Repeat</keyword>
<dbReference type="SMART" id="SM00369">
    <property type="entry name" value="LRR_TYP"/>
    <property type="match status" value="5"/>
</dbReference>
<dbReference type="EMBL" id="JAVXUO010001311">
    <property type="protein sequence ID" value="KAK2983501.1"/>
    <property type="molecule type" value="Genomic_DNA"/>
</dbReference>
<evidence type="ECO:0000256" key="7">
    <source>
        <dbReference type="ARBA" id="ARBA00022737"/>
    </source>
</evidence>
<dbReference type="Gene3D" id="3.80.10.10">
    <property type="entry name" value="Ribonuclease Inhibitor"/>
    <property type="match status" value="2"/>
</dbReference>
<dbReference type="Proteomes" id="UP001187471">
    <property type="component" value="Unassembled WGS sequence"/>
</dbReference>
<dbReference type="AlphaFoldDB" id="A0AA88RQ72"/>
<comment type="caution">
    <text evidence="11">The sequence shown here is derived from an EMBL/GenBank/DDBJ whole genome shotgun (WGS) entry which is preliminary data.</text>
</comment>
<keyword evidence="6" id="KW-0732">Signal</keyword>
<evidence type="ECO:0000256" key="8">
    <source>
        <dbReference type="ARBA" id="ARBA00022989"/>
    </source>
</evidence>
<evidence type="ECO:0000256" key="1">
    <source>
        <dbReference type="ARBA" id="ARBA00004251"/>
    </source>
</evidence>
<evidence type="ECO:0000313" key="11">
    <source>
        <dbReference type="EMBL" id="KAK2983501.1"/>
    </source>
</evidence>
<protein>
    <submittedName>
        <fullName evidence="11">Uncharacterized protein</fullName>
    </submittedName>
</protein>
<sequence length="356" mass="39239">MDDFTWVSHLKSLQRLDLNGVSLIRAQNAIKVLSKLPSILSLSLRACGLGNIHLSHAYVNSTLSNVQYLDLSYNSFEGELPYLFENMTSLRVLDLKFNSFSSSIPMFLGNLTSLVDLTLADNKFVSIEGYNEFNGHLPDWLGLFTGLKELDLKYNSFNGSVPVQLGRLSALTVSLTLQVKPEWVPPFQLKKIGMKSCNIGPQFPQWLRTQKEVESLDFSSGSISGAPPKWVGDMPLSDLDLSHKSISGSFPNLPSSVIGLGLSHNLFSGPLPRDIGDMMPALVILNLSDNLFNDSIPISLCKMTSMLRMDLSRNRLSGNLPHCLNDLQKMWVLKSASNRLSGVIPESLGEISSYSG</sequence>